<dbReference type="AlphaFoldDB" id="A0A433Q1T1"/>
<dbReference type="SUPFAM" id="SSF55021">
    <property type="entry name" value="ACT-like"/>
    <property type="match status" value="2"/>
</dbReference>
<name>A0A433Q1T1_9FUNG</name>
<evidence type="ECO:0000259" key="2">
    <source>
        <dbReference type="Pfam" id="PF21389"/>
    </source>
</evidence>
<feature type="domain" description="CASTOR ACT" evidence="1">
    <location>
        <begin position="83"/>
        <end position="143"/>
    </location>
</feature>
<evidence type="ECO:0000259" key="1">
    <source>
        <dbReference type="Pfam" id="PF13840"/>
    </source>
</evidence>
<dbReference type="InterPro" id="IPR051719">
    <property type="entry name" value="CASTOR_mTORC1"/>
</dbReference>
<dbReference type="Pfam" id="PF21389">
    <property type="entry name" value="CASTOR1_ACT-like"/>
    <property type="match status" value="1"/>
</dbReference>
<proteinExistence type="predicted"/>
<dbReference type="Gene3D" id="3.30.2130.10">
    <property type="entry name" value="VC0802-like"/>
    <property type="match status" value="2"/>
</dbReference>
<reference evidence="3 4" key="1">
    <citation type="journal article" date="2018" name="New Phytol.">
        <title>Phylogenomics of Endogonaceae and evolution of mycorrhizas within Mucoromycota.</title>
        <authorList>
            <person name="Chang Y."/>
            <person name="Desiro A."/>
            <person name="Na H."/>
            <person name="Sandor L."/>
            <person name="Lipzen A."/>
            <person name="Clum A."/>
            <person name="Barry K."/>
            <person name="Grigoriev I.V."/>
            <person name="Martin F.M."/>
            <person name="Stajich J.E."/>
            <person name="Smith M.E."/>
            <person name="Bonito G."/>
            <person name="Spatafora J.W."/>
        </authorList>
    </citation>
    <scope>NUCLEOTIDE SEQUENCE [LARGE SCALE GENOMIC DNA]</scope>
    <source>
        <strain evidence="3 4">AD002</strain>
    </source>
</reference>
<gene>
    <name evidence="3" type="ORF">BC938DRAFT_474648</name>
</gene>
<dbReference type="PANTHER" id="PTHR31131:SF6">
    <property type="entry name" value="CASTOR ACT DOMAIN-CONTAINING PROTEIN"/>
    <property type="match status" value="1"/>
</dbReference>
<dbReference type="Pfam" id="PF13840">
    <property type="entry name" value="ACT_7"/>
    <property type="match status" value="2"/>
</dbReference>
<dbReference type="InterPro" id="IPR049479">
    <property type="entry name" value="CASTOR1_ACT-like"/>
</dbReference>
<dbReference type="InterPro" id="IPR045865">
    <property type="entry name" value="ACT-like_dom_sf"/>
</dbReference>
<dbReference type="InterPro" id="IPR027795">
    <property type="entry name" value="CASTOR_ACT_dom"/>
</dbReference>
<dbReference type="EMBL" id="RBNJ01018616">
    <property type="protein sequence ID" value="RUS23771.1"/>
    <property type="molecule type" value="Genomic_DNA"/>
</dbReference>
<dbReference type="GO" id="GO:0006520">
    <property type="term" value="P:amino acid metabolic process"/>
    <property type="evidence" value="ECO:0007669"/>
    <property type="project" value="UniProtKB-ARBA"/>
</dbReference>
<evidence type="ECO:0008006" key="5">
    <source>
        <dbReference type="Google" id="ProtNLM"/>
    </source>
</evidence>
<sequence length="451" mass="49801">MSISLLPVSLRLVSVPKPAHALLAHPVIRNIFFDRPAHLSKSPGFFSITENQLEVTIIVDKDSANDDFAPLIPLCPGMVISDHVFTALQVDDDYGMEYSGRRIHDLSAALTEASISILYISTYQTDFILVKEKRLPLVIATLEQANFSVSQPDVDLPPHNHHHHNHTIPTTSTRSPIDISRKSHARGHGVYDPFSDGLPVSASIDRLHKYSSSWNSMSSHSSDDILRDDPEDASPFFGMGDGAAGFVKGHAEAERVVIGEVRRNVRKTVPENDLRLVGLNRDYIETWSISLIQALFYPETPHSCSDSLSLQRPTAARFISFTQFEEGVSLICDAALLRGFPEHVINTFVQPLSIKCIQMDLTRYGLDKYGVVYTVSDPLVTRGINLLYLSTYRTANVLIKSEDLQQSLSIFDALESEHQRAAAAAAAAAAGLASKADAAEMLERELILLEE</sequence>
<feature type="domain" description="CASTOR ACT" evidence="1">
    <location>
        <begin position="354"/>
        <end position="410"/>
    </location>
</feature>
<protein>
    <recommendedName>
        <fullName evidence="5">ACT domain-containing protein</fullName>
    </recommendedName>
</protein>
<dbReference type="PANTHER" id="PTHR31131">
    <property type="entry name" value="CHROMOSOME 1, WHOLE GENOME SHOTGUN SEQUENCE"/>
    <property type="match status" value="1"/>
</dbReference>
<feature type="domain" description="Cytosolic arginine sensor for mTORC1 subunit 1/2 ACT-like" evidence="2">
    <location>
        <begin position="268"/>
        <end position="347"/>
    </location>
</feature>
<dbReference type="Proteomes" id="UP000274822">
    <property type="component" value="Unassembled WGS sequence"/>
</dbReference>
<organism evidence="3 4">
    <name type="scientific">Jimgerdemannia flammicorona</name>
    <dbReference type="NCBI Taxonomy" id="994334"/>
    <lineage>
        <taxon>Eukaryota</taxon>
        <taxon>Fungi</taxon>
        <taxon>Fungi incertae sedis</taxon>
        <taxon>Mucoromycota</taxon>
        <taxon>Mucoromycotina</taxon>
        <taxon>Endogonomycetes</taxon>
        <taxon>Endogonales</taxon>
        <taxon>Endogonaceae</taxon>
        <taxon>Jimgerdemannia</taxon>
    </lineage>
</organism>
<evidence type="ECO:0000313" key="3">
    <source>
        <dbReference type="EMBL" id="RUS23771.1"/>
    </source>
</evidence>
<evidence type="ECO:0000313" key="4">
    <source>
        <dbReference type="Proteomes" id="UP000274822"/>
    </source>
</evidence>
<keyword evidence="4" id="KW-1185">Reference proteome</keyword>
<comment type="caution">
    <text evidence="3">The sequence shown here is derived from an EMBL/GenBank/DDBJ whole genome shotgun (WGS) entry which is preliminary data.</text>
</comment>
<accession>A0A433Q1T1</accession>
<dbReference type="GO" id="GO:0046394">
    <property type="term" value="P:carboxylic acid biosynthetic process"/>
    <property type="evidence" value="ECO:0007669"/>
    <property type="project" value="UniProtKB-ARBA"/>
</dbReference>